<evidence type="ECO:0000313" key="2">
    <source>
        <dbReference type="EMBL" id="CAB5687605.1"/>
    </source>
</evidence>
<dbReference type="GeneID" id="92273575"/>
<name>A0A264VQH2_PRORE</name>
<keyword evidence="1" id="KW-0732">Signal</keyword>
<gene>
    <name evidence="3" type="ORF">CHI95_15970</name>
    <name evidence="2" type="ORF">GHA_01683</name>
</gene>
<evidence type="ECO:0000313" key="4">
    <source>
        <dbReference type="Proteomes" id="UP000216001"/>
    </source>
</evidence>
<feature type="chain" id="PRO_5041533091" evidence="1">
    <location>
        <begin position="24"/>
        <end position="350"/>
    </location>
</feature>
<evidence type="ECO:0000313" key="3">
    <source>
        <dbReference type="EMBL" id="OZS73618.1"/>
    </source>
</evidence>
<dbReference type="Proteomes" id="UP000834611">
    <property type="component" value="Unassembled WGS sequence"/>
</dbReference>
<dbReference type="Proteomes" id="UP000216001">
    <property type="component" value="Unassembled WGS sequence"/>
</dbReference>
<feature type="signal peptide" evidence="1">
    <location>
        <begin position="1"/>
        <end position="23"/>
    </location>
</feature>
<dbReference type="RefSeq" id="WP_094962169.1">
    <property type="nucleotide sequence ID" value="NZ_ABDWLN020000040.1"/>
</dbReference>
<dbReference type="InterPro" id="IPR036937">
    <property type="entry name" value="Adhesion_dom_fimbrial_sf"/>
</dbReference>
<organism evidence="3 4">
    <name type="scientific">Providencia rettgeri</name>
    <dbReference type="NCBI Taxonomy" id="587"/>
    <lineage>
        <taxon>Bacteria</taxon>
        <taxon>Pseudomonadati</taxon>
        <taxon>Pseudomonadota</taxon>
        <taxon>Gammaproteobacteria</taxon>
        <taxon>Enterobacterales</taxon>
        <taxon>Morganellaceae</taxon>
        <taxon>Providencia</taxon>
    </lineage>
</organism>
<proteinExistence type="predicted"/>
<dbReference type="GO" id="GO:0007155">
    <property type="term" value="P:cell adhesion"/>
    <property type="evidence" value="ECO:0007669"/>
    <property type="project" value="InterPro"/>
</dbReference>
<sequence>MKNIKKYSPLFLLLLLVNLNSYSATRYSGSGGGYKMSLVSNNSVVSDTPAIGSDNNKYFLIAPANSSGIVINENTSQPYGSVYCTVNFLQGNYSAGLVPAYAYHRVFAYMPEAGFTIGGLTAFKINNNTFFTLYSENGITSGWRNISGRGCSNEEMGPLATSFFTVHFPFTVRVYVKDIPVDGKIVIPNAMIAGYTRLFQDYGTPDIYVPIDKATVKLDLTTSVINYPSNCHSNIDNLNIDHKTLDAYEFNSKETRTVTYTCDRVQPVKVKLALDYATDSDPQKRLPLKSGNNTIYSELILYDEQNNQSGKTLETTIDKVKNITIESKVSGYDAEPGDYKGNAWLIATFI</sequence>
<dbReference type="AlphaFoldDB" id="A0A264VQH2"/>
<dbReference type="EMBL" id="CAHPSF010000003">
    <property type="protein sequence ID" value="CAB5687605.1"/>
    <property type="molecule type" value="Genomic_DNA"/>
</dbReference>
<accession>A0A264VQH2</accession>
<protein>
    <submittedName>
        <fullName evidence="3">Adhesin</fullName>
    </submittedName>
</protein>
<dbReference type="EMBL" id="NOWC01000020">
    <property type="protein sequence ID" value="OZS73618.1"/>
    <property type="molecule type" value="Genomic_DNA"/>
</dbReference>
<reference evidence="2" key="2">
    <citation type="submission" date="2020-05" db="EMBL/GenBank/DDBJ databases">
        <authorList>
            <person name="Delgado-Blas J."/>
        </authorList>
    </citation>
    <scope>NUCLEOTIDE SEQUENCE</scope>
    <source>
        <strain evidence="2">BB1453</strain>
    </source>
</reference>
<dbReference type="GO" id="GO:0009289">
    <property type="term" value="C:pilus"/>
    <property type="evidence" value="ECO:0007669"/>
    <property type="project" value="InterPro"/>
</dbReference>
<evidence type="ECO:0000256" key="1">
    <source>
        <dbReference type="SAM" id="SignalP"/>
    </source>
</evidence>
<dbReference type="Gene3D" id="2.60.40.1090">
    <property type="entry name" value="Fimbrial-type adhesion domain"/>
    <property type="match status" value="1"/>
</dbReference>
<reference evidence="3 4" key="1">
    <citation type="submission" date="2017-07" db="EMBL/GenBank/DDBJ databases">
        <title>blaIMP-27 on transferable plasmids in Proteus mirabilis and Providencia rettgeri.</title>
        <authorList>
            <person name="Potter R."/>
        </authorList>
    </citation>
    <scope>NUCLEOTIDE SEQUENCE [LARGE SCALE GENOMIC DNA]</scope>
    <source>
        <strain evidence="3 4">PR1</strain>
    </source>
</reference>
<comment type="caution">
    <text evidence="3">The sequence shown here is derived from an EMBL/GenBank/DDBJ whole genome shotgun (WGS) entry which is preliminary data.</text>
</comment>